<evidence type="ECO:0000256" key="7">
    <source>
        <dbReference type="ARBA" id="ARBA00018587"/>
    </source>
</evidence>
<dbReference type="Proteomes" id="UP000322294">
    <property type="component" value="Unassembled WGS sequence"/>
</dbReference>
<dbReference type="SUPFAM" id="SSF51621">
    <property type="entry name" value="Phosphoenolpyruvate/pyruvate domain"/>
    <property type="match status" value="1"/>
</dbReference>
<evidence type="ECO:0000256" key="13">
    <source>
        <dbReference type="ARBA" id="ARBA00022842"/>
    </source>
</evidence>
<dbReference type="GO" id="GO:0005524">
    <property type="term" value="F:ATP binding"/>
    <property type="evidence" value="ECO:0007669"/>
    <property type="project" value="UniProtKB-KW"/>
</dbReference>
<name>A0A5S5AV07_9FIRM</name>
<evidence type="ECO:0000256" key="12">
    <source>
        <dbReference type="ARBA" id="ARBA00022840"/>
    </source>
</evidence>
<dbReference type="InterPro" id="IPR015806">
    <property type="entry name" value="Pyrv_Knase_insert_dom_sf"/>
</dbReference>
<organism evidence="22 23">
    <name type="scientific">Thermosediminibacter litoriperuensis</name>
    <dbReference type="NCBI Taxonomy" id="291989"/>
    <lineage>
        <taxon>Bacteria</taxon>
        <taxon>Bacillati</taxon>
        <taxon>Bacillota</taxon>
        <taxon>Clostridia</taxon>
        <taxon>Thermosediminibacterales</taxon>
        <taxon>Thermosediminibacteraceae</taxon>
        <taxon>Thermosediminibacter</taxon>
    </lineage>
</organism>
<evidence type="ECO:0000256" key="2">
    <source>
        <dbReference type="ARBA" id="ARBA00001958"/>
    </source>
</evidence>
<dbReference type="InterPro" id="IPR036918">
    <property type="entry name" value="Pyrv_Knase_C_sf"/>
</dbReference>
<dbReference type="RefSeq" id="WP_148866779.1">
    <property type="nucleotide sequence ID" value="NZ_VNHO01000008.1"/>
</dbReference>
<dbReference type="SUPFAM" id="SSF52935">
    <property type="entry name" value="PK C-terminal domain-like"/>
    <property type="match status" value="1"/>
</dbReference>
<dbReference type="InterPro" id="IPR015793">
    <property type="entry name" value="Pyrv_Knase_brl"/>
</dbReference>
<evidence type="ECO:0000256" key="8">
    <source>
        <dbReference type="ARBA" id="ARBA00022679"/>
    </source>
</evidence>
<comment type="catalytic activity">
    <reaction evidence="18">
        <text>pyruvate + ATP = phosphoenolpyruvate + ADP + H(+)</text>
        <dbReference type="Rhea" id="RHEA:18157"/>
        <dbReference type="ChEBI" id="CHEBI:15361"/>
        <dbReference type="ChEBI" id="CHEBI:15378"/>
        <dbReference type="ChEBI" id="CHEBI:30616"/>
        <dbReference type="ChEBI" id="CHEBI:58702"/>
        <dbReference type="ChEBI" id="CHEBI:456216"/>
        <dbReference type="EC" id="2.7.1.40"/>
    </reaction>
</comment>
<dbReference type="PRINTS" id="PR01050">
    <property type="entry name" value="PYRUVTKNASE"/>
</dbReference>
<dbReference type="OrthoDB" id="9812123at2"/>
<dbReference type="UniPathway" id="UPA00109">
    <property type="reaction ID" value="UER00188"/>
</dbReference>
<keyword evidence="23" id="KW-1185">Reference proteome</keyword>
<dbReference type="InterPro" id="IPR015795">
    <property type="entry name" value="Pyrv_Knase_C"/>
</dbReference>
<dbReference type="EMBL" id="VNHO01000008">
    <property type="protein sequence ID" value="TYP56714.1"/>
    <property type="molecule type" value="Genomic_DNA"/>
</dbReference>
<evidence type="ECO:0000256" key="14">
    <source>
        <dbReference type="ARBA" id="ARBA00022958"/>
    </source>
</evidence>
<reference evidence="22 23" key="1">
    <citation type="submission" date="2019-07" db="EMBL/GenBank/DDBJ databases">
        <title>Genomic Encyclopedia of Type Strains, Phase I: the one thousand microbial genomes (KMG-I) project.</title>
        <authorList>
            <person name="Kyrpides N."/>
        </authorList>
    </citation>
    <scope>NUCLEOTIDE SEQUENCE [LARGE SCALE GENOMIC DNA]</scope>
    <source>
        <strain evidence="22 23">DSM 16647</strain>
    </source>
</reference>
<dbReference type="InterPro" id="IPR008279">
    <property type="entry name" value="PEP-util_enz_mobile_dom"/>
</dbReference>
<keyword evidence="9" id="KW-0479">Metal-binding</keyword>
<evidence type="ECO:0000256" key="10">
    <source>
        <dbReference type="ARBA" id="ARBA00022741"/>
    </source>
</evidence>
<dbReference type="EC" id="2.7.1.40" evidence="6 17"/>
<dbReference type="InterPro" id="IPR011037">
    <property type="entry name" value="Pyrv_Knase-like_insert_dom_sf"/>
</dbReference>
<dbReference type="GO" id="GO:0000287">
    <property type="term" value="F:magnesium ion binding"/>
    <property type="evidence" value="ECO:0007669"/>
    <property type="project" value="UniProtKB-UniRule"/>
</dbReference>
<evidence type="ECO:0000259" key="19">
    <source>
        <dbReference type="Pfam" id="PF00224"/>
    </source>
</evidence>
<evidence type="ECO:0000256" key="17">
    <source>
        <dbReference type="NCBIfam" id="TIGR01064"/>
    </source>
</evidence>
<dbReference type="GO" id="GO:0006950">
    <property type="term" value="P:response to stress"/>
    <property type="evidence" value="ECO:0007669"/>
    <property type="project" value="UniProtKB-ARBA"/>
</dbReference>
<keyword evidence="15 18" id="KW-0324">Glycolysis</keyword>
<feature type="domain" description="PEP-utilising enzyme mobile" evidence="20">
    <location>
        <begin position="502"/>
        <end position="572"/>
    </location>
</feature>
<keyword evidence="12" id="KW-0067">ATP-binding</keyword>
<dbReference type="Gene3D" id="2.40.33.10">
    <property type="entry name" value="PK beta-barrel domain-like"/>
    <property type="match status" value="1"/>
</dbReference>
<dbReference type="InterPro" id="IPR001697">
    <property type="entry name" value="Pyr_Knase"/>
</dbReference>
<protein>
    <recommendedName>
        <fullName evidence="7 17">Pyruvate kinase</fullName>
        <ecNumber evidence="6 17">2.7.1.40</ecNumber>
    </recommendedName>
</protein>
<evidence type="ECO:0000256" key="16">
    <source>
        <dbReference type="ARBA" id="ARBA00023317"/>
    </source>
</evidence>
<evidence type="ECO:0000256" key="18">
    <source>
        <dbReference type="RuleBase" id="RU000504"/>
    </source>
</evidence>
<keyword evidence="13 18" id="KW-0460">Magnesium</keyword>
<dbReference type="Gene3D" id="3.40.1380.20">
    <property type="entry name" value="Pyruvate kinase, C-terminal domain"/>
    <property type="match status" value="1"/>
</dbReference>
<dbReference type="PANTHER" id="PTHR11817">
    <property type="entry name" value="PYRUVATE KINASE"/>
    <property type="match status" value="1"/>
</dbReference>
<evidence type="ECO:0000256" key="15">
    <source>
        <dbReference type="ARBA" id="ARBA00023152"/>
    </source>
</evidence>
<evidence type="ECO:0000256" key="5">
    <source>
        <dbReference type="ARBA" id="ARBA00008663"/>
    </source>
</evidence>
<evidence type="ECO:0000259" key="20">
    <source>
        <dbReference type="Pfam" id="PF00391"/>
    </source>
</evidence>
<evidence type="ECO:0000256" key="1">
    <source>
        <dbReference type="ARBA" id="ARBA00001946"/>
    </source>
</evidence>
<keyword evidence="8 18" id="KW-0808">Transferase</keyword>
<dbReference type="Pfam" id="PF02887">
    <property type="entry name" value="PK_C"/>
    <property type="match status" value="1"/>
</dbReference>
<feature type="domain" description="Pyruvate kinase barrel" evidence="19">
    <location>
        <begin position="1"/>
        <end position="323"/>
    </location>
</feature>
<keyword evidence="14" id="KW-0630">Potassium</keyword>
<evidence type="ECO:0000313" key="23">
    <source>
        <dbReference type="Proteomes" id="UP000322294"/>
    </source>
</evidence>
<evidence type="ECO:0000313" key="22">
    <source>
        <dbReference type="EMBL" id="TYP56714.1"/>
    </source>
</evidence>
<dbReference type="Pfam" id="PF00224">
    <property type="entry name" value="PK"/>
    <property type="match status" value="1"/>
</dbReference>
<proteinExistence type="inferred from homology"/>
<keyword evidence="11 18" id="KW-0418">Kinase</keyword>
<dbReference type="GO" id="GO:0004743">
    <property type="term" value="F:pyruvate kinase activity"/>
    <property type="evidence" value="ECO:0007669"/>
    <property type="project" value="UniProtKB-UniRule"/>
</dbReference>
<comment type="caution">
    <text evidence="22">The sequence shown here is derived from an EMBL/GenBank/DDBJ whole genome shotgun (WGS) entry which is preliminary data.</text>
</comment>
<evidence type="ECO:0000256" key="9">
    <source>
        <dbReference type="ARBA" id="ARBA00022723"/>
    </source>
</evidence>
<dbReference type="Gene3D" id="3.20.20.60">
    <property type="entry name" value="Phosphoenolpyruvate-binding domains"/>
    <property type="match status" value="1"/>
</dbReference>
<comment type="cofactor">
    <cofactor evidence="1">
        <name>Mg(2+)</name>
        <dbReference type="ChEBI" id="CHEBI:18420"/>
    </cofactor>
</comment>
<dbReference type="InterPro" id="IPR015813">
    <property type="entry name" value="Pyrv/PenolPyrv_kinase-like_dom"/>
</dbReference>
<dbReference type="PROSITE" id="PS00110">
    <property type="entry name" value="PYRUVATE_KINASE"/>
    <property type="match status" value="1"/>
</dbReference>
<gene>
    <name evidence="22" type="ORF">LZ11_00993</name>
</gene>
<dbReference type="AlphaFoldDB" id="A0A5S5AV07"/>
<dbReference type="FunFam" id="2.40.33.10:FF:000001">
    <property type="entry name" value="Pyruvate kinase"/>
    <property type="match status" value="1"/>
</dbReference>
<keyword evidence="16 22" id="KW-0670">Pyruvate</keyword>
<sequence length="582" mass="62646">MRKTKIVCTIGPASEKKEIVRELIKSGMNVARLNFSHGSHEEHRARILTIREVEKELGATVAIMLDTKGPEIRMGTFAGGKAHLKKGQELTLTTYQVEGDENRAFVNFEDLPRVVGEGDRILLADGLIELKVKEVKAKEILCTVMNDGDLSDKKGVNIPGKSIPLPAVTQKDVEDILFGIEMGVDLIAASFIRKASDVIAIRKILEDNGGQDIHIIAKIENQEGVQNLDEIIKIADGIMVARGDLGVEIPVEEVPIVQKRIIEKCNRAGKPVITATQMLESMIRNPRPTRAETTDVANAILDGTDAIMLSGETASGDFPVEAVRMMARIAEKVEETVSLDITASKRQASIGTVTDAISHATYTISKDLEASAIITSTKSGYTARMVAKFRPSAPIIAVTPREKVTRTLQVVWGVFPIKINETDSTDEMFKEAVNGALSSGIIKKGDLVVITAGVPLYVSGTTNLIRVQVVGDVVLKGTGIGTKSVHGVAYVAKTLREAMAMPAGYILVVNSTDRDYMPVIQKASAIIAEEAGLTSHAAIVGLELGIPVIVGAEGATERLVTSEEITVDCQRGLVYRGIVDVK</sequence>
<comment type="pathway">
    <text evidence="3 18">Carbohydrate degradation; glycolysis; pyruvate from D-glyceraldehyde 3-phosphate: step 5/5.</text>
</comment>
<dbReference type="Gene3D" id="3.50.30.10">
    <property type="entry name" value="Phosphohistidine domain"/>
    <property type="match status" value="1"/>
</dbReference>
<dbReference type="SUPFAM" id="SSF52009">
    <property type="entry name" value="Phosphohistidine domain"/>
    <property type="match status" value="1"/>
</dbReference>
<accession>A0A5S5AV07</accession>
<evidence type="ECO:0000256" key="6">
    <source>
        <dbReference type="ARBA" id="ARBA00012142"/>
    </source>
</evidence>
<comment type="similarity">
    <text evidence="4">In the C-terminal section; belongs to the PEP-utilizing enzyme family.</text>
</comment>
<feature type="domain" description="Pyruvate kinase C-terminal" evidence="21">
    <location>
        <begin position="355"/>
        <end position="467"/>
    </location>
</feature>
<dbReference type="InterPro" id="IPR018209">
    <property type="entry name" value="Pyrv_Knase_AS"/>
</dbReference>
<evidence type="ECO:0000259" key="21">
    <source>
        <dbReference type="Pfam" id="PF02887"/>
    </source>
</evidence>
<dbReference type="SUPFAM" id="SSF50800">
    <property type="entry name" value="PK beta-barrel domain-like"/>
    <property type="match status" value="1"/>
</dbReference>
<dbReference type="InterPro" id="IPR040442">
    <property type="entry name" value="Pyrv_kinase-like_dom_sf"/>
</dbReference>
<evidence type="ECO:0000256" key="4">
    <source>
        <dbReference type="ARBA" id="ARBA00006237"/>
    </source>
</evidence>
<dbReference type="InterPro" id="IPR036637">
    <property type="entry name" value="Phosphohistidine_dom_sf"/>
</dbReference>
<comment type="similarity">
    <text evidence="5 18">Belongs to the pyruvate kinase family.</text>
</comment>
<dbReference type="FunFam" id="3.20.20.60:FF:000001">
    <property type="entry name" value="Pyruvate kinase"/>
    <property type="match status" value="1"/>
</dbReference>
<dbReference type="GO" id="GO:0030955">
    <property type="term" value="F:potassium ion binding"/>
    <property type="evidence" value="ECO:0007669"/>
    <property type="project" value="UniProtKB-UniRule"/>
</dbReference>
<dbReference type="NCBIfam" id="NF004978">
    <property type="entry name" value="PRK06354.1"/>
    <property type="match status" value="1"/>
</dbReference>
<evidence type="ECO:0000256" key="3">
    <source>
        <dbReference type="ARBA" id="ARBA00004997"/>
    </source>
</evidence>
<dbReference type="GO" id="GO:0016301">
    <property type="term" value="F:kinase activity"/>
    <property type="evidence" value="ECO:0007669"/>
    <property type="project" value="UniProtKB-KW"/>
</dbReference>
<dbReference type="NCBIfam" id="TIGR01064">
    <property type="entry name" value="pyruv_kin"/>
    <property type="match status" value="1"/>
</dbReference>
<comment type="cofactor">
    <cofactor evidence="2">
        <name>K(+)</name>
        <dbReference type="ChEBI" id="CHEBI:29103"/>
    </cofactor>
</comment>
<keyword evidence="10" id="KW-0547">Nucleotide-binding</keyword>
<dbReference type="Pfam" id="PF00391">
    <property type="entry name" value="PEP-utilizers"/>
    <property type="match status" value="1"/>
</dbReference>
<dbReference type="NCBIfam" id="NF004491">
    <property type="entry name" value="PRK05826.1"/>
    <property type="match status" value="1"/>
</dbReference>
<evidence type="ECO:0000256" key="11">
    <source>
        <dbReference type="ARBA" id="ARBA00022777"/>
    </source>
</evidence>